<evidence type="ECO:0000256" key="1">
    <source>
        <dbReference type="ARBA" id="ARBA00023186"/>
    </source>
</evidence>
<sequence>MVGKRGEASELEVCGDFLVMTDPAQLVECLVFNLLIIGSSPEVNGWHSGELLLVEDQEVRVRVRVNKTLMALLFKLDSVQGVDLGVRDLRKGVIKKAIALQVLRRY</sequence>
<proteinExistence type="predicted"/>
<name>A0AA88WV29_9ASTE</name>
<dbReference type="Pfam" id="PF02179">
    <property type="entry name" value="BAG"/>
    <property type="match status" value="1"/>
</dbReference>
<evidence type="ECO:0000313" key="4">
    <source>
        <dbReference type="Proteomes" id="UP001188597"/>
    </source>
</evidence>
<dbReference type="GO" id="GO:0009506">
    <property type="term" value="C:plasmodesma"/>
    <property type="evidence" value="ECO:0007669"/>
    <property type="project" value="TreeGrafter"/>
</dbReference>
<keyword evidence="1" id="KW-0143">Chaperone</keyword>
<keyword evidence="4" id="KW-1185">Reference proteome</keyword>
<dbReference type="PANTHER" id="PTHR33322:SF4">
    <property type="entry name" value="BAG DOMAIN CONTAINING PROTEIN, EXPRESSED"/>
    <property type="match status" value="1"/>
</dbReference>
<feature type="domain" description="BAG" evidence="2">
    <location>
        <begin position="57"/>
        <end position="100"/>
    </location>
</feature>
<gene>
    <name evidence="3" type="ORF">RJ639_032462</name>
</gene>
<dbReference type="Proteomes" id="UP001188597">
    <property type="component" value="Unassembled WGS sequence"/>
</dbReference>
<evidence type="ECO:0000259" key="2">
    <source>
        <dbReference type="Pfam" id="PF02179"/>
    </source>
</evidence>
<comment type="caution">
    <text evidence="3">The sequence shown here is derived from an EMBL/GenBank/DDBJ whole genome shotgun (WGS) entry which is preliminary data.</text>
</comment>
<dbReference type="AlphaFoldDB" id="A0AA88WV29"/>
<dbReference type="EMBL" id="JAVXUP010000195">
    <property type="protein sequence ID" value="KAK3034701.1"/>
    <property type="molecule type" value="Genomic_DNA"/>
</dbReference>
<organism evidence="3 4">
    <name type="scientific">Escallonia herrerae</name>
    <dbReference type="NCBI Taxonomy" id="1293975"/>
    <lineage>
        <taxon>Eukaryota</taxon>
        <taxon>Viridiplantae</taxon>
        <taxon>Streptophyta</taxon>
        <taxon>Embryophyta</taxon>
        <taxon>Tracheophyta</taxon>
        <taxon>Spermatophyta</taxon>
        <taxon>Magnoliopsida</taxon>
        <taxon>eudicotyledons</taxon>
        <taxon>Gunneridae</taxon>
        <taxon>Pentapetalae</taxon>
        <taxon>asterids</taxon>
        <taxon>campanulids</taxon>
        <taxon>Escalloniales</taxon>
        <taxon>Escalloniaceae</taxon>
        <taxon>Escallonia</taxon>
    </lineage>
</organism>
<dbReference type="InterPro" id="IPR003103">
    <property type="entry name" value="BAG_domain"/>
</dbReference>
<reference evidence="3" key="1">
    <citation type="submission" date="2022-12" db="EMBL/GenBank/DDBJ databases">
        <title>Draft genome assemblies for two species of Escallonia (Escalloniales).</title>
        <authorList>
            <person name="Chanderbali A."/>
            <person name="Dervinis C."/>
            <person name="Anghel I."/>
            <person name="Soltis D."/>
            <person name="Soltis P."/>
            <person name="Zapata F."/>
        </authorList>
    </citation>
    <scope>NUCLEOTIDE SEQUENCE</scope>
    <source>
        <strain evidence="3">UCBG64.0493</strain>
        <tissue evidence="3">Leaf</tissue>
    </source>
</reference>
<dbReference type="GO" id="GO:0051087">
    <property type="term" value="F:protein-folding chaperone binding"/>
    <property type="evidence" value="ECO:0007669"/>
    <property type="project" value="InterPro"/>
</dbReference>
<evidence type="ECO:0000313" key="3">
    <source>
        <dbReference type="EMBL" id="KAK3034701.1"/>
    </source>
</evidence>
<protein>
    <recommendedName>
        <fullName evidence="2">BAG domain-containing protein</fullName>
    </recommendedName>
</protein>
<accession>A0AA88WV29</accession>
<dbReference type="InterPro" id="IPR040400">
    <property type="entry name" value="BAG5/6/7/8"/>
</dbReference>
<dbReference type="GO" id="GO:0006457">
    <property type="term" value="P:protein folding"/>
    <property type="evidence" value="ECO:0007669"/>
    <property type="project" value="TreeGrafter"/>
</dbReference>
<dbReference type="SUPFAM" id="SSF63491">
    <property type="entry name" value="BAG domain"/>
    <property type="match status" value="1"/>
</dbReference>
<dbReference type="PANTHER" id="PTHR33322">
    <property type="entry name" value="BAG DOMAIN CONTAINING PROTEIN, EXPRESSED"/>
    <property type="match status" value="1"/>
</dbReference>